<dbReference type="InterPro" id="IPR002797">
    <property type="entry name" value="Polysacc_synth"/>
</dbReference>
<feature type="transmembrane region" description="Helical" evidence="6">
    <location>
        <begin position="178"/>
        <end position="195"/>
    </location>
</feature>
<evidence type="ECO:0000256" key="6">
    <source>
        <dbReference type="SAM" id="Phobius"/>
    </source>
</evidence>
<keyword evidence="5 6" id="KW-0472">Membrane</keyword>
<evidence type="ECO:0000313" key="7">
    <source>
        <dbReference type="EMBL" id="UQS83200.1"/>
    </source>
</evidence>
<feature type="transmembrane region" description="Helical" evidence="6">
    <location>
        <begin position="383"/>
        <end position="404"/>
    </location>
</feature>
<evidence type="ECO:0000256" key="2">
    <source>
        <dbReference type="ARBA" id="ARBA00022475"/>
    </source>
</evidence>
<comment type="subcellular location">
    <subcellularLocation>
        <location evidence="1">Cell membrane</location>
        <topology evidence="1">Multi-pass membrane protein</topology>
    </subcellularLocation>
</comment>
<feature type="transmembrane region" description="Helical" evidence="6">
    <location>
        <begin position="255"/>
        <end position="275"/>
    </location>
</feature>
<feature type="transmembrane region" description="Helical" evidence="6">
    <location>
        <begin position="139"/>
        <end position="157"/>
    </location>
</feature>
<evidence type="ECO:0000256" key="3">
    <source>
        <dbReference type="ARBA" id="ARBA00022692"/>
    </source>
</evidence>
<gene>
    <name evidence="7" type="ORF">MOO47_05280</name>
</gene>
<keyword evidence="4 6" id="KW-1133">Transmembrane helix</keyword>
<reference evidence="7 8" key="1">
    <citation type="journal article" date="2022" name="Int. J. Syst. Evol. Microbiol.">
        <title>Apilactobacillus apisilvae sp. nov., Nicolia spurrieriana gen. nov. sp. nov., Bombilactobacillus folatiphilus sp. nov. and Bombilactobacillus thymidiniphilus sp. nov., four new lactic acid bacterial isolates from stingless bees Tetragonula carbonaria and Austroplebeia australis.</title>
        <authorList>
            <person name="Oliphant S.A."/>
            <person name="Watson-Haigh N.S."/>
            <person name="Sumby K.M."/>
            <person name="Gardner J."/>
            <person name="Groom S."/>
            <person name="Jiranek V."/>
        </authorList>
    </citation>
    <scope>NUCLEOTIDE SEQUENCE [LARGE SCALE GENOMIC DNA]</scope>
    <source>
        <strain evidence="7 8">SG4_A1</strain>
    </source>
</reference>
<feature type="transmembrane region" description="Helical" evidence="6">
    <location>
        <begin position="416"/>
        <end position="435"/>
    </location>
</feature>
<feature type="transmembrane region" description="Helical" evidence="6">
    <location>
        <begin position="309"/>
        <end position="332"/>
    </location>
</feature>
<dbReference type="InterPro" id="IPR024923">
    <property type="entry name" value="PG_synth_SpoVB"/>
</dbReference>
<feature type="transmembrane region" description="Helical" evidence="6">
    <location>
        <begin position="344"/>
        <end position="363"/>
    </location>
</feature>
<evidence type="ECO:0000256" key="1">
    <source>
        <dbReference type="ARBA" id="ARBA00004651"/>
    </source>
</evidence>
<keyword evidence="3 6" id="KW-0812">Transmembrane</keyword>
<dbReference type="PANTHER" id="PTHR30250">
    <property type="entry name" value="PST FAMILY PREDICTED COLANIC ACID TRANSPORTER"/>
    <property type="match status" value="1"/>
</dbReference>
<dbReference type="InterPro" id="IPR050833">
    <property type="entry name" value="Poly_Biosynth_Transport"/>
</dbReference>
<keyword evidence="2" id="KW-1003">Cell membrane</keyword>
<feature type="transmembrane region" description="Helical" evidence="6">
    <location>
        <begin position="107"/>
        <end position="127"/>
    </location>
</feature>
<dbReference type="RefSeq" id="WP_249512426.1">
    <property type="nucleotide sequence ID" value="NZ_CP093365.1"/>
</dbReference>
<feature type="transmembrane region" description="Helical" evidence="6">
    <location>
        <begin position="207"/>
        <end position="227"/>
    </location>
</feature>
<dbReference type="EMBL" id="CP093365">
    <property type="protein sequence ID" value="UQS83200.1"/>
    <property type="molecule type" value="Genomic_DNA"/>
</dbReference>
<feature type="transmembrane region" description="Helical" evidence="6">
    <location>
        <begin position="509"/>
        <end position="528"/>
    </location>
</feature>
<sequence length="551" mass="61849">MTKQEANSDNKLKQDSLLSGSAWITASGIVSRALSALYIIPWNIWMGSAVVVAAANALYGKVYHIYDFFLLISTAGLPSAISKQISHYNALGEYEASNQLFKQALKVTALIGICFAALMYFGASWVATLFTNGDPHSIPAIKALAIAVLLLPTLSIMRGYLQGHAQMGPSAISMMLEQLARVGYMLSITYIIMQIKHGNYVDAVTKSTFASFVGATVSILYLLYCFWRQRHTFADLAKNGKHEISFTARDFTKEILLQAIPFIIIDSAITVFNLFDQSTFNPMMRSFMTISQQQLDYYYSLFGFQANKLIMVVVSLATGVVSSSIPLVSSLYTTKNTSKIKQQIVSILRLFGFFMVPAALGMLAVSRPLWSCFYGYDQLGVKIMQLSCLMALLFGFFMVLAAILQALYRNTLAIKYLVYGFVLKIIIQWPLVYLFHEYGPIVATIIAMIWICYLMLNKIHELYPFNLRDFILNDLRKITVIAILMTIVVLLLDWILYATNQHVGRIMSTVYLLIEVGLGGIIYGYLVLKTRLLDQVLDLNAQKLRQLLHIK</sequence>
<name>A0ABY4PC56_9LACO</name>
<dbReference type="PANTHER" id="PTHR30250:SF21">
    <property type="entry name" value="LIPID II FLIPPASE MURJ"/>
    <property type="match status" value="1"/>
</dbReference>
<dbReference type="Proteomes" id="UP000831947">
    <property type="component" value="Chromosome"/>
</dbReference>
<evidence type="ECO:0000256" key="5">
    <source>
        <dbReference type="ARBA" id="ARBA00023136"/>
    </source>
</evidence>
<proteinExistence type="predicted"/>
<organism evidence="7 8">
    <name type="scientific">Bombilactobacillus thymidiniphilus</name>
    <dbReference type="NCBI Taxonomy" id="2923363"/>
    <lineage>
        <taxon>Bacteria</taxon>
        <taxon>Bacillati</taxon>
        <taxon>Bacillota</taxon>
        <taxon>Bacilli</taxon>
        <taxon>Lactobacillales</taxon>
        <taxon>Lactobacillaceae</taxon>
        <taxon>Bombilactobacillus</taxon>
    </lineage>
</organism>
<dbReference type="Pfam" id="PF01943">
    <property type="entry name" value="Polysacc_synt"/>
    <property type="match status" value="1"/>
</dbReference>
<dbReference type="PIRSF" id="PIRSF038958">
    <property type="entry name" value="PG_synth_SpoVB"/>
    <property type="match status" value="1"/>
</dbReference>
<feature type="transmembrane region" description="Helical" evidence="6">
    <location>
        <begin position="478"/>
        <end position="497"/>
    </location>
</feature>
<evidence type="ECO:0000256" key="4">
    <source>
        <dbReference type="ARBA" id="ARBA00022989"/>
    </source>
</evidence>
<feature type="transmembrane region" description="Helical" evidence="6">
    <location>
        <begin position="441"/>
        <end position="457"/>
    </location>
</feature>
<dbReference type="CDD" id="cd13124">
    <property type="entry name" value="MATE_SpoVB_like"/>
    <property type="match status" value="1"/>
</dbReference>
<protein>
    <submittedName>
        <fullName evidence="7">Polysaccharide biosynthesis protein</fullName>
    </submittedName>
</protein>
<accession>A0ABY4PC56</accession>
<keyword evidence="8" id="KW-1185">Reference proteome</keyword>
<evidence type="ECO:0000313" key="8">
    <source>
        <dbReference type="Proteomes" id="UP000831947"/>
    </source>
</evidence>